<dbReference type="EMBL" id="JACHJY010000013">
    <property type="protein sequence ID" value="MBB4986566.1"/>
    <property type="molecule type" value="Genomic_DNA"/>
</dbReference>
<reference evidence="1 2" key="1">
    <citation type="submission" date="2020-08" db="EMBL/GenBank/DDBJ databases">
        <title>Genomic Encyclopedia of Type Strains, Phase III (KMG-III): the genomes of soil and plant-associated and newly described type strains.</title>
        <authorList>
            <person name="Whitman W."/>
        </authorList>
    </citation>
    <scope>NUCLEOTIDE SEQUENCE [LARGE SCALE GENOMIC DNA]</scope>
    <source>
        <strain evidence="1 2">SFB5A</strain>
    </source>
</reference>
<accession>A0A7W7XGJ1</accession>
<sequence>MRPSRDRLRSTVGECLIRHPGALDALGALDGLLTAELTGWPR</sequence>
<dbReference type="Proteomes" id="UP000582643">
    <property type="component" value="Unassembled WGS sequence"/>
</dbReference>
<gene>
    <name evidence="1" type="ORF">GGE06_007534</name>
</gene>
<evidence type="ECO:0000313" key="2">
    <source>
        <dbReference type="Proteomes" id="UP000582643"/>
    </source>
</evidence>
<proteinExistence type="predicted"/>
<dbReference type="AlphaFoldDB" id="A0A7W7XGJ1"/>
<protein>
    <submittedName>
        <fullName evidence="1">Uncharacterized protein</fullName>
    </submittedName>
</protein>
<comment type="caution">
    <text evidence="1">The sequence shown here is derived from an EMBL/GenBank/DDBJ whole genome shotgun (WGS) entry which is preliminary data.</text>
</comment>
<name>A0A7W7XGJ1_9ACTN</name>
<keyword evidence="2" id="KW-1185">Reference proteome</keyword>
<evidence type="ECO:0000313" key="1">
    <source>
        <dbReference type="EMBL" id="MBB4986566.1"/>
    </source>
</evidence>
<organism evidence="1 2">
    <name type="scientific">Streptomyces nymphaeiformis</name>
    <dbReference type="NCBI Taxonomy" id="2663842"/>
    <lineage>
        <taxon>Bacteria</taxon>
        <taxon>Bacillati</taxon>
        <taxon>Actinomycetota</taxon>
        <taxon>Actinomycetes</taxon>
        <taxon>Kitasatosporales</taxon>
        <taxon>Streptomycetaceae</taxon>
        <taxon>Streptomyces</taxon>
    </lineage>
</organism>